<proteinExistence type="inferred from homology"/>
<dbReference type="NCBIfam" id="TIGR00049">
    <property type="entry name" value="iron-sulfur cluster assembly accessory protein"/>
    <property type="match status" value="1"/>
</dbReference>
<dbReference type="AlphaFoldDB" id="A0A0K2BLD1"/>
<dbReference type="GO" id="GO:0051537">
    <property type="term" value="F:2 iron, 2 sulfur cluster binding"/>
    <property type="evidence" value="ECO:0007669"/>
    <property type="project" value="TreeGrafter"/>
</dbReference>
<evidence type="ECO:0000259" key="2">
    <source>
        <dbReference type="Pfam" id="PF01521"/>
    </source>
</evidence>
<dbReference type="RefSeq" id="WP_053097040.1">
    <property type="nucleotide sequence ID" value="NZ_CP011787.1"/>
</dbReference>
<dbReference type="PANTHER" id="PTHR10072">
    <property type="entry name" value="IRON-SULFUR CLUSTER ASSEMBLY PROTEIN"/>
    <property type="match status" value="1"/>
</dbReference>
<dbReference type="PROSITE" id="PS01152">
    <property type="entry name" value="HESB"/>
    <property type="match status" value="1"/>
</dbReference>
<dbReference type="InterPro" id="IPR017870">
    <property type="entry name" value="FeS_cluster_insertion_CS"/>
</dbReference>
<dbReference type="InterPro" id="IPR000361">
    <property type="entry name" value="ATAP_core_dom"/>
</dbReference>
<gene>
    <name evidence="3" type="primary">sufA</name>
    <name evidence="3" type="ORF">AB162_414</name>
</gene>
<dbReference type="GO" id="GO:0016226">
    <property type="term" value="P:iron-sulfur cluster assembly"/>
    <property type="evidence" value="ECO:0007669"/>
    <property type="project" value="InterPro"/>
</dbReference>
<protein>
    <submittedName>
        <fullName evidence="3">Iron binding protein for iron-sulfur cluster assembly</fullName>
    </submittedName>
</protein>
<name>A0A0K2BLD1_9GAMM</name>
<dbReference type="InterPro" id="IPR035903">
    <property type="entry name" value="HesB-like_dom_sf"/>
</dbReference>
<dbReference type="Proteomes" id="UP000056466">
    <property type="component" value="Chromosome"/>
</dbReference>
<dbReference type="InterPro" id="IPR016092">
    <property type="entry name" value="ATAP"/>
</dbReference>
<sequence length="124" mass="13942">MSKNILNKTDGLYDKTWYGITMTDAAAKHIKNLVKDDISMLGLRLSVKNYGCAGFGYVLEKVTEYNNTDLCYEHEGAKLFVPLYAMQLIDGTKIDYVKKGLNYEFKFNNPKATHACGCGESFGF</sequence>
<comment type="similarity">
    <text evidence="1">Belongs to the HesB/IscA family.</text>
</comment>
<dbReference type="EMBL" id="CP011787">
    <property type="protein sequence ID" value="AKZ66002.1"/>
    <property type="molecule type" value="Genomic_DNA"/>
</dbReference>
<dbReference type="SUPFAM" id="SSF89360">
    <property type="entry name" value="HesB-like domain"/>
    <property type="match status" value="1"/>
</dbReference>
<keyword evidence="4" id="KW-1185">Reference proteome</keyword>
<organism evidence="3 4">
    <name type="scientific">Candidatus Palibaumannia cicadellinicola</name>
    <dbReference type="NCBI Taxonomy" id="186490"/>
    <lineage>
        <taxon>Bacteria</taxon>
        <taxon>Pseudomonadati</taxon>
        <taxon>Pseudomonadota</taxon>
        <taxon>Gammaproteobacteria</taxon>
        <taxon>Candidatus Palibaumannia</taxon>
    </lineage>
</organism>
<dbReference type="Pfam" id="PF01521">
    <property type="entry name" value="Fe-S_biosyn"/>
    <property type="match status" value="1"/>
</dbReference>
<evidence type="ECO:0000313" key="4">
    <source>
        <dbReference type="Proteomes" id="UP000056466"/>
    </source>
</evidence>
<dbReference type="PANTHER" id="PTHR10072:SF47">
    <property type="entry name" value="PROTEIN SUFA"/>
    <property type="match status" value="1"/>
</dbReference>
<evidence type="ECO:0000313" key="3">
    <source>
        <dbReference type="EMBL" id="AKZ66002.1"/>
    </source>
</evidence>
<dbReference type="PATRIC" id="fig|186490.8.peg.390"/>
<evidence type="ECO:0000256" key="1">
    <source>
        <dbReference type="ARBA" id="ARBA00006718"/>
    </source>
</evidence>
<accession>A0A0K2BLD1</accession>
<dbReference type="OrthoDB" id="9801228at2"/>
<dbReference type="KEGG" id="bcig:AB162_414"/>
<reference evidence="3 4" key="1">
    <citation type="submission" date="2015-06" db="EMBL/GenBank/DDBJ databases">
        <title>Lineage-specific patterns of genome deterioration in obligate symbionts.</title>
        <authorList>
            <person name="Bennett G.M."/>
            <person name="McCutcheon J.P."/>
            <person name="McDonald B.R."/>
            <person name="Moran N.A."/>
        </authorList>
    </citation>
    <scope>NUCLEOTIDE SEQUENCE [LARGE SCALE GENOMIC DNA]</scope>
    <source>
        <strain evidence="3 4">B-GSS</strain>
    </source>
</reference>
<dbReference type="InterPro" id="IPR011298">
    <property type="entry name" value="SufA_proteobacteria"/>
</dbReference>
<dbReference type="InterPro" id="IPR050322">
    <property type="entry name" value="Fe-S_cluster_asmbl/transfer"/>
</dbReference>
<dbReference type="NCBIfam" id="TIGR01997">
    <property type="entry name" value="sufA_proteo"/>
    <property type="match status" value="1"/>
</dbReference>
<feature type="domain" description="Core" evidence="2">
    <location>
        <begin position="20"/>
        <end position="120"/>
    </location>
</feature>
<dbReference type="GO" id="GO:0005829">
    <property type="term" value="C:cytosol"/>
    <property type="evidence" value="ECO:0007669"/>
    <property type="project" value="TreeGrafter"/>
</dbReference>
<dbReference type="Gene3D" id="2.60.300.12">
    <property type="entry name" value="HesB-like domain"/>
    <property type="match status" value="1"/>
</dbReference>
<dbReference type="NCBIfam" id="NF007050">
    <property type="entry name" value="PRK09504.1"/>
    <property type="match status" value="1"/>
</dbReference>